<proteinExistence type="predicted"/>
<dbReference type="AlphaFoldDB" id="A0A8S2XR66"/>
<sequence>YQDSVSAISGILSITSKPINIGGASIGGIFDPADVYFNGYIDHLIITQRAKTACEILQDATLVVYYPFENSLLDSGPNLISGTLSASGASYITSSRIGTYALQLNATGSYFQIPSLTALGTTNQSFTIGLWAKPTALSGVL</sequence>
<name>A0A8S2XR66_9BILA</name>
<dbReference type="InterPro" id="IPR013320">
    <property type="entry name" value="ConA-like_dom_sf"/>
</dbReference>
<reference evidence="1" key="1">
    <citation type="submission" date="2021-02" db="EMBL/GenBank/DDBJ databases">
        <authorList>
            <person name="Nowell W R."/>
        </authorList>
    </citation>
    <scope>NUCLEOTIDE SEQUENCE</scope>
</reference>
<comment type="caution">
    <text evidence="1">The sequence shown here is derived from an EMBL/GenBank/DDBJ whole genome shotgun (WGS) entry which is preliminary data.</text>
</comment>
<dbReference type="SUPFAM" id="SSF49899">
    <property type="entry name" value="Concanavalin A-like lectins/glucanases"/>
    <property type="match status" value="2"/>
</dbReference>
<dbReference type="Gene3D" id="2.60.120.200">
    <property type="match status" value="1"/>
</dbReference>
<accession>A0A8S2XR66</accession>
<dbReference type="Proteomes" id="UP000682733">
    <property type="component" value="Unassembled WGS sequence"/>
</dbReference>
<evidence type="ECO:0000313" key="1">
    <source>
        <dbReference type="EMBL" id="CAF4509825.1"/>
    </source>
</evidence>
<feature type="non-terminal residue" evidence="1">
    <location>
        <position position="141"/>
    </location>
</feature>
<evidence type="ECO:0000313" key="2">
    <source>
        <dbReference type="Proteomes" id="UP000682733"/>
    </source>
</evidence>
<protein>
    <submittedName>
        <fullName evidence="1">Uncharacterized protein</fullName>
    </submittedName>
</protein>
<organism evidence="1 2">
    <name type="scientific">Didymodactylos carnosus</name>
    <dbReference type="NCBI Taxonomy" id="1234261"/>
    <lineage>
        <taxon>Eukaryota</taxon>
        <taxon>Metazoa</taxon>
        <taxon>Spiralia</taxon>
        <taxon>Gnathifera</taxon>
        <taxon>Rotifera</taxon>
        <taxon>Eurotatoria</taxon>
        <taxon>Bdelloidea</taxon>
        <taxon>Philodinida</taxon>
        <taxon>Philodinidae</taxon>
        <taxon>Didymodactylos</taxon>
    </lineage>
</organism>
<dbReference type="EMBL" id="CAJOBA010097889">
    <property type="protein sequence ID" value="CAF4509825.1"/>
    <property type="molecule type" value="Genomic_DNA"/>
</dbReference>
<gene>
    <name evidence="1" type="ORF">TMI583_LOCUS48304</name>
</gene>
<feature type="non-terminal residue" evidence="1">
    <location>
        <position position="1"/>
    </location>
</feature>